<feature type="transmembrane region" description="Helical" evidence="7">
    <location>
        <begin position="226"/>
        <end position="246"/>
    </location>
</feature>
<name>A0A8H3FIY0_9LECA</name>
<evidence type="ECO:0000256" key="4">
    <source>
        <dbReference type="ARBA" id="ARBA00022801"/>
    </source>
</evidence>
<dbReference type="InterPro" id="IPR022764">
    <property type="entry name" value="Peptidase_S54_rhomboid_dom"/>
</dbReference>
<dbReference type="OrthoDB" id="10260614at2759"/>
<dbReference type="Gene3D" id="1.20.1540.10">
    <property type="entry name" value="Rhomboid-like"/>
    <property type="match status" value="1"/>
</dbReference>
<evidence type="ECO:0000256" key="5">
    <source>
        <dbReference type="ARBA" id="ARBA00022989"/>
    </source>
</evidence>
<dbReference type="EMBL" id="CAJPDQ010000026">
    <property type="protein sequence ID" value="CAF9926801.1"/>
    <property type="molecule type" value="Genomic_DNA"/>
</dbReference>
<feature type="transmembrane region" description="Helical" evidence="7">
    <location>
        <begin position="282"/>
        <end position="307"/>
    </location>
</feature>
<comment type="subcellular location">
    <subcellularLocation>
        <location evidence="1">Membrane</location>
        <topology evidence="1">Multi-pass membrane protein</topology>
    </subcellularLocation>
</comment>
<dbReference type="InterPro" id="IPR035952">
    <property type="entry name" value="Rhomboid-like_sf"/>
</dbReference>
<evidence type="ECO:0000256" key="6">
    <source>
        <dbReference type="ARBA" id="ARBA00023136"/>
    </source>
</evidence>
<dbReference type="InterPro" id="IPR050925">
    <property type="entry name" value="Rhomboid_protease_S54"/>
</dbReference>
<evidence type="ECO:0000256" key="3">
    <source>
        <dbReference type="ARBA" id="ARBA00022692"/>
    </source>
</evidence>
<feature type="transmembrane region" description="Helical" evidence="7">
    <location>
        <begin position="253"/>
        <end position="276"/>
    </location>
</feature>
<evidence type="ECO:0000256" key="1">
    <source>
        <dbReference type="ARBA" id="ARBA00004141"/>
    </source>
</evidence>
<sequence>MLTRVIFRSRSWIPCRGQRRSFTGYQYQAEPEIPRVKYIRPVIWSAAAIGLIYFQAAQTEITLDYKHNGIDSKRGTSLTFEQIEAERVDQARAEMRRRSNANVSLYDLTSNQALATAWNSLTSVERAAGTVTGLNGMLHLSRIFFPDIRVAHLPIQNTNWTLLTSMFGHGGSFHLIANMYVLNSFALPVGASKTFKGSTSHCVAFYLSSGILSCLAYHLQSAVKPMYRYIPCLGSSGAIYAMIGAFGMSHPDAGIGIIFLPFSVPAQQALYGLAAFELYGTIFGWGLGLAHISHLTGLAVGVSYVYYNGGIHVWRNLKKFIYEVESGQRREIRR</sequence>
<reference evidence="9" key="1">
    <citation type="submission" date="2021-03" db="EMBL/GenBank/DDBJ databases">
        <authorList>
            <person name="Tagirdzhanova G."/>
        </authorList>
    </citation>
    <scope>NUCLEOTIDE SEQUENCE</scope>
</reference>
<keyword evidence="4" id="KW-0378">Hydrolase</keyword>
<proteinExistence type="inferred from homology"/>
<dbReference type="GO" id="GO:0006465">
    <property type="term" value="P:signal peptide processing"/>
    <property type="evidence" value="ECO:0007669"/>
    <property type="project" value="TreeGrafter"/>
</dbReference>
<comment type="similarity">
    <text evidence="2">Belongs to the peptidase S54 family.</text>
</comment>
<gene>
    <name evidence="9" type="ORF">GOMPHAMPRED_004228</name>
</gene>
<dbReference type="SUPFAM" id="SSF144091">
    <property type="entry name" value="Rhomboid-like"/>
    <property type="match status" value="1"/>
</dbReference>
<protein>
    <recommendedName>
        <fullName evidence="8">Peptidase S54 rhomboid domain-containing protein</fullName>
    </recommendedName>
</protein>
<keyword evidence="5 7" id="KW-1133">Transmembrane helix</keyword>
<dbReference type="GO" id="GO:0016020">
    <property type="term" value="C:membrane"/>
    <property type="evidence" value="ECO:0007669"/>
    <property type="project" value="UniProtKB-SubCell"/>
</dbReference>
<dbReference type="GO" id="GO:0004252">
    <property type="term" value="F:serine-type endopeptidase activity"/>
    <property type="evidence" value="ECO:0007669"/>
    <property type="project" value="InterPro"/>
</dbReference>
<evidence type="ECO:0000313" key="10">
    <source>
        <dbReference type="Proteomes" id="UP000664169"/>
    </source>
</evidence>
<organism evidence="9 10">
    <name type="scientific">Gomphillus americanus</name>
    <dbReference type="NCBI Taxonomy" id="1940652"/>
    <lineage>
        <taxon>Eukaryota</taxon>
        <taxon>Fungi</taxon>
        <taxon>Dikarya</taxon>
        <taxon>Ascomycota</taxon>
        <taxon>Pezizomycotina</taxon>
        <taxon>Lecanoromycetes</taxon>
        <taxon>OSLEUM clade</taxon>
        <taxon>Ostropomycetidae</taxon>
        <taxon>Ostropales</taxon>
        <taxon>Graphidaceae</taxon>
        <taxon>Gomphilloideae</taxon>
        <taxon>Gomphillus</taxon>
    </lineage>
</organism>
<feature type="transmembrane region" description="Helical" evidence="7">
    <location>
        <begin position="203"/>
        <end position="220"/>
    </location>
</feature>
<keyword evidence="10" id="KW-1185">Reference proteome</keyword>
<accession>A0A8H3FIY0</accession>
<keyword evidence="3 7" id="KW-0812">Transmembrane</keyword>
<dbReference type="PANTHER" id="PTHR43731">
    <property type="entry name" value="RHOMBOID PROTEASE"/>
    <property type="match status" value="1"/>
</dbReference>
<feature type="domain" description="Peptidase S54 rhomboid" evidence="8">
    <location>
        <begin position="158"/>
        <end position="307"/>
    </location>
</feature>
<evidence type="ECO:0000259" key="8">
    <source>
        <dbReference type="Pfam" id="PF01694"/>
    </source>
</evidence>
<dbReference type="Proteomes" id="UP000664169">
    <property type="component" value="Unassembled WGS sequence"/>
</dbReference>
<keyword evidence="6 7" id="KW-0472">Membrane</keyword>
<evidence type="ECO:0000256" key="7">
    <source>
        <dbReference type="SAM" id="Phobius"/>
    </source>
</evidence>
<dbReference type="AlphaFoldDB" id="A0A8H3FIY0"/>
<evidence type="ECO:0000313" key="9">
    <source>
        <dbReference type="EMBL" id="CAF9926801.1"/>
    </source>
</evidence>
<dbReference type="Pfam" id="PF01694">
    <property type="entry name" value="Rhomboid"/>
    <property type="match status" value="1"/>
</dbReference>
<comment type="caution">
    <text evidence="9">The sequence shown here is derived from an EMBL/GenBank/DDBJ whole genome shotgun (WGS) entry which is preliminary data.</text>
</comment>
<dbReference type="PANTHER" id="PTHR43731:SF14">
    <property type="entry name" value="PRESENILIN-ASSOCIATED RHOMBOID-LIKE PROTEIN, MITOCHONDRIAL"/>
    <property type="match status" value="1"/>
</dbReference>
<evidence type="ECO:0000256" key="2">
    <source>
        <dbReference type="ARBA" id="ARBA00009045"/>
    </source>
</evidence>